<dbReference type="InterPro" id="IPR006222">
    <property type="entry name" value="GCVT_N"/>
</dbReference>
<evidence type="ECO:0000256" key="1">
    <source>
        <dbReference type="ARBA" id="ARBA00008609"/>
    </source>
</evidence>
<dbReference type="RefSeq" id="WP_208979388.1">
    <property type="nucleotide sequence ID" value="NZ_FOFM01000003.1"/>
</dbReference>
<dbReference type="InterPro" id="IPR013977">
    <property type="entry name" value="GcvT_C"/>
</dbReference>
<evidence type="ECO:0000259" key="6">
    <source>
        <dbReference type="Pfam" id="PF08669"/>
    </source>
</evidence>
<proteinExistence type="inferred from homology"/>
<evidence type="ECO:0000256" key="2">
    <source>
        <dbReference type="ARBA" id="ARBA00023002"/>
    </source>
</evidence>
<dbReference type="SUPFAM" id="SSF101790">
    <property type="entry name" value="Aminomethyltransferase beta-barrel domain"/>
    <property type="match status" value="1"/>
</dbReference>
<protein>
    <submittedName>
        <fullName evidence="8">4-methylaminobutanoate oxidase (Formaldehyde-forming)</fullName>
        <ecNumber evidence="8">1.5.3.19</ecNumber>
    </submittedName>
</protein>
<keyword evidence="9" id="KW-1185">Reference proteome</keyword>
<dbReference type="SUPFAM" id="SSF51905">
    <property type="entry name" value="FAD/NAD(P)-binding domain"/>
    <property type="match status" value="1"/>
</dbReference>
<dbReference type="EC" id="1.5.3.19" evidence="8"/>
<dbReference type="SUPFAM" id="SSF103025">
    <property type="entry name" value="Folate-binding domain"/>
    <property type="match status" value="1"/>
</dbReference>
<sequence>MTKSIPQNARVVIIGGGIAGCSVAYHLAKLGWQDIVLLERKQLTCGTTWHAAGLIAQLRASKNMTRLAKYSQELYGELEAETEIATGFRRNGSITVALTEERRSEILRSAAMARAFGVEVEEISTSELLDRYPYVNAQDVTAAVYLPKDGQGDPGNIALALAKGARQRGAQVFEGVKVTGIAKKNGAVSGVSWQRDSSDEQGHIAADYVVNCAGMWAHQLGKVAGVNVPLHACEHFYMVTDNIAGLPQLPTLRVPDECAYYKEDAGKILLGAFEPTAKPWGMQGILDDFCFDQLPEDIEHFEPILEQAVNRFPELAVTGIHTFFNGPESFTPDDAYHLGEAPELKNFFVCAGFNSIGIQSAGGAGMALAHWMEHGYPPFDVSDVDIRRMQPFMGNKTFLYQRSKETLGLLYADHFPFRQKATARGVRRSPLHEHLKQAGAAFGEVAGWERANWFAEQGQDPTYDYSWKRQNWFENSKREHLAIRNNVGLYDMSSFGKIRVEGPDAEDLLNHMCGGNMSVPVGKIVYTQFLNERGGIEADLTVTRLSETAYLLVTPAATVIRELSWLNKHKAGANVVITDITAGEATLMVMGPNSRELLSKVSNHDWSNENHSFGTMQEIELGMGLARAYRVSYVGELGWELYVSTDMAAHAYETLVEAGADIDLKLCGLHAMDSLRIEKGFRHFGHDITEEDHVVEAGLGFAVSTKKPSFIGRDAVLRRKEEGLSSRMLQFKLKDSEPLLHHNEPVLRDGEIVGYLTSGNYGHTLGGAIGLGYVPCKGETIKDMLASSYQIDVEGTLCDAKVSFQPMYDPKGLRMRGLKEAGKRRTEDNTSHGITDTLKEKSPSSGQLRGL</sequence>
<dbReference type="Gene3D" id="3.30.70.1400">
    <property type="entry name" value="Aminomethyltransferase beta-barrel domains"/>
    <property type="match status" value="1"/>
</dbReference>
<dbReference type="PROSITE" id="PS51257">
    <property type="entry name" value="PROKAR_LIPOPROTEIN"/>
    <property type="match status" value="1"/>
</dbReference>
<keyword evidence="2 8" id="KW-0560">Oxidoreductase</keyword>
<dbReference type="InterPro" id="IPR036188">
    <property type="entry name" value="FAD/NAD-bd_sf"/>
</dbReference>
<evidence type="ECO:0000313" key="9">
    <source>
        <dbReference type="Proteomes" id="UP000076577"/>
    </source>
</evidence>
<evidence type="ECO:0000256" key="3">
    <source>
        <dbReference type="SAM" id="MobiDB-lite"/>
    </source>
</evidence>
<comment type="similarity">
    <text evidence="1">Belongs to the GcvT family.</text>
</comment>
<dbReference type="AlphaFoldDB" id="A0A166BBF7"/>
<accession>A0A166BBF7</accession>
<evidence type="ECO:0000259" key="4">
    <source>
        <dbReference type="Pfam" id="PF01266"/>
    </source>
</evidence>
<dbReference type="Pfam" id="PF08669">
    <property type="entry name" value="GCV_T_C"/>
    <property type="match status" value="1"/>
</dbReference>
<dbReference type="Proteomes" id="UP000076577">
    <property type="component" value="Unassembled WGS sequence"/>
</dbReference>
<evidence type="ECO:0000259" key="7">
    <source>
        <dbReference type="Pfam" id="PF16350"/>
    </source>
</evidence>
<dbReference type="Gene3D" id="3.30.9.10">
    <property type="entry name" value="D-Amino Acid Oxidase, subunit A, domain 2"/>
    <property type="match status" value="1"/>
</dbReference>
<reference evidence="8 9" key="1">
    <citation type="journal article" date="2016" name="Front. Microbiol.">
        <title>Comparative Genomic Analysis Reveals a Diverse Repertoire of Genes Involved in Prokaryote-Eukaryote Interactions within the Pseudovibrio Genus.</title>
        <authorList>
            <person name="Romano S."/>
            <person name="Fernandez-Guerra A."/>
            <person name="Reen F.J."/>
            <person name="Glockner F.O."/>
            <person name="Crowley S.P."/>
            <person name="O'Sullivan O."/>
            <person name="Cotter P.D."/>
            <person name="Adams C."/>
            <person name="Dobson A.D."/>
            <person name="O'Gara F."/>
        </authorList>
    </citation>
    <scope>NUCLEOTIDE SEQUENCE [LARGE SCALE GENOMIC DNA]</scope>
    <source>
        <strain evidence="8 9">Ad2</strain>
    </source>
</reference>
<feature type="domain" description="Aminomethyltransferase C-terminal" evidence="6">
    <location>
        <begin position="727"/>
        <end position="809"/>
    </location>
</feature>
<dbReference type="InterPro" id="IPR027266">
    <property type="entry name" value="TrmE/GcvT-like"/>
</dbReference>
<feature type="domain" description="FAD dependent oxidoreductase" evidence="4">
    <location>
        <begin position="10"/>
        <end position="371"/>
    </location>
</feature>
<dbReference type="PANTHER" id="PTHR43757:SF2">
    <property type="entry name" value="AMINOMETHYLTRANSFERASE, MITOCHONDRIAL"/>
    <property type="match status" value="1"/>
</dbReference>
<dbReference type="Gene3D" id="2.40.30.110">
    <property type="entry name" value="Aminomethyltransferase beta-barrel domains"/>
    <property type="match status" value="1"/>
</dbReference>
<feature type="domain" description="FAD dependent oxidoreductase central" evidence="7">
    <location>
        <begin position="374"/>
        <end position="429"/>
    </location>
</feature>
<dbReference type="Pfam" id="PF16350">
    <property type="entry name" value="FAO_M"/>
    <property type="match status" value="1"/>
</dbReference>
<evidence type="ECO:0000259" key="5">
    <source>
        <dbReference type="Pfam" id="PF01571"/>
    </source>
</evidence>
<dbReference type="STRING" id="989403.SAMN05421798_10377"/>
<dbReference type="Pfam" id="PF01266">
    <property type="entry name" value="DAO"/>
    <property type="match status" value="1"/>
</dbReference>
<dbReference type="PANTHER" id="PTHR43757">
    <property type="entry name" value="AMINOMETHYLTRANSFERASE"/>
    <property type="match status" value="1"/>
</dbReference>
<dbReference type="Gene3D" id="3.50.50.60">
    <property type="entry name" value="FAD/NAD(P)-binding domain"/>
    <property type="match status" value="1"/>
</dbReference>
<dbReference type="InterPro" id="IPR032503">
    <property type="entry name" value="FAO_M"/>
</dbReference>
<comment type="caution">
    <text evidence="8">The sequence shown here is derived from an EMBL/GenBank/DDBJ whole genome shotgun (WGS) entry which is preliminary data.</text>
</comment>
<dbReference type="SUPFAM" id="SSF54373">
    <property type="entry name" value="FAD-linked reductases, C-terminal domain"/>
    <property type="match status" value="1"/>
</dbReference>
<dbReference type="Gene3D" id="3.30.1360.120">
    <property type="entry name" value="Probable tRNA modification gtpase trme, domain 1"/>
    <property type="match status" value="1"/>
</dbReference>
<gene>
    <name evidence="8" type="primary">mlr_1</name>
    <name evidence="8" type="ORF">PsAD2_00122</name>
</gene>
<dbReference type="InterPro" id="IPR006076">
    <property type="entry name" value="FAD-dep_OxRdtase"/>
</dbReference>
<evidence type="ECO:0000313" key="8">
    <source>
        <dbReference type="EMBL" id="KZL22096.1"/>
    </source>
</evidence>
<feature type="domain" description="GCVT N-terminal" evidence="5">
    <location>
        <begin position="431"/>
        <end position="707"/>
    </location>
</feature>
<dbReference type="Pfam" id="PF01571">
    <property type="entry name" value="GCV_T"/>
    <property type="match status" value="1"/>
</dbReference>
<dbReference type="EMBL" id="LMCB01000001">
    <property type="protein sequence ID" value="KZL22096.1"/>
    <property type="molecule type" value="Genomic_DNA"/>
</dbReference>
<dbReference type="GO" id="GO:0102317">
    <property type="term" value="F:4-methylaminobutyrate oxidase (demethylating) activity"/>
    <property type="evidence" value="ECO:0007669"/>
    <property type="project" value="UniProtKB-EC"/>
</dbReference>
<feature type="compositionally biased region" description="Basic and acidic residues" evidence="3">
    <location>
        <begin position="818"/>
        <end position="830"/>
    </location>
</feature>
<dbReference type="InterPro" id="IPR029043">
    <property type="entry name" value="GcvT/YgfZ_C"/>
</dbReference>
<name>A0A166BBF7_9HYPH</name>
<organism evidence="8 9">
    <name type="scientific">Pseudovibrio axinellae</name>
    <dbReference type="NCBI Taxonomy" id="989403"/>
    <lineage>
        <taxon>Bacteria</taxon>
        <taxon>Pseudomonadati</taxon>
        <taxon>Pseudomonadota</taxon>
        <taxon>Alphaproteobacteria</taxon>
        <taxon>Hyphomicrobiales</taxon>
        <taxon>Stappiaceae</taxon>
        <taxon>Pseudovibrio</taxon>
    </lineage>
</organism>
<dbReference type="PATRIC" id="fig|989403.3.peg.130"/>
<feature type="region of interest" description="Disordered" evidence="3">
    <location>
        <begin position="818"/>
        <end position="851"/>
    </location>
</feature>
<dbReference type="InterPro" id="IPR028896">
    <property type="entry name" value="GcvT/YgfZ/DmdA"/>
</dbReference>